<dbReference type="EC" id="2.6.1.9" evidence="3"/>
<evidence type="ECO:0000256" key="6">
    <source>
        <dbReference type="ARBA" id="ARBA00022679"/>
    </source>
</evidence>
<dbReference type="Proteomes" id="UP001242732">
    <property type="component" value="Chromosome"/>
</dbReference>
<dbReference type="Pfam" id="PF00155">
    <property type="entry name" value="Aminotran_1_2"/>
    <property type="match status" value="1"/>
</dbReference>
<dbReference type="PANTHER" id="PTHR43643:SF6">
    <property type="entry name" value="HISTIDINOL-PHOSPHATE AMINOTRANSFERASE"/>
    <property type="match status" value="1"/>
</dbReference>
<keyword evidence="12" id="KW-1185">Reference proteome</keyword>
<keyword evidence="6" id="KW-0808">Transferase</keyword>
<evidence type="ECO:0000256" key="3">
    <source>
        <dbReference type="ARBA" id="ARBA00012748"/>
    </source>
</evidence>
<organism evidence="11 12">
    <name type="scientific">Paracidovorax citrulli</name>
    <name type="common">Acidovorax citrulli</name>
    <dbReference type="NCBI Taxonomy" id="80869"/>
    <lineage>
        <taxon>Bacteria</taxon>
        <taxon>Pseudomonadati</taxon>
        <taxon>Pseudomonadota</taxon>
        <taxon>Betaproteobacteria</taxon>
        <taxon>Burkholderiales</taxon>
        <taxon>Comamonadaceae</taxon>
        <taxon>Paracidovorax</taxon>
    </lineage>
</organism>
<evidence type="ECO:0000256" key="7">
    <source>
        <dbReference type="ARBA" id="ARBA00022898"/>
    </source>
</evidence>
<gene>
    <name evidence="11" type="ORF">QRO08_17070</name>
</gene>
<evidence type="ECO:0000256" key="1">
    <source>
        <dbReference type="ARBA" id="ARBA00005011"/>
    </source>
</evidence>
<name>A0ABY9AL78_PARCI</name>
<evidence type="ECO:0000256" key="2">
    <source>
        <dbReference type="ARBA" id="ARBA00007970"/>
    </source>
</evidence>
<sequence length="357" mass="37100">MTPEALDGGAAAQGLPVHGGPDALGVPLHDFSTNANACGPCPAALAAVRGADAARYPDPAYTALREALGAWHGVAPGRILPAASASEFIHRFTAWAARQGVAGVVVPAHAYGDYARAARAWGLPLRASPVPEAEADGQKDSGKALLHWACEPGSPLGTPDPALEAWRARACRGAAAPDAGLRIVDCAYAPLRLEAAGGPLPTNAWQLWTPNKALGLTGVRAAYAIAPACVPRHVLDALQALAPSWPIGAHGVAMLSAWVAPQVQDWLAASLGTLRAWKAAQILLSQELGWDVWPGSLANYFAAMPPQGDMAAWLTGLRAQGVKVRDAASFGLRGWVRLGVLDPLAQHALFQACRGMR</sequence>
<dbReference type="InterPro" id="IPR050106">
    <property type="entry name" value="HistidinolP_aminotransfase"/>
</dbReference>
<accession>A0ABY9AL78</accession>
<keyword evidence="5" id="KW-0028">Amino-acid biosynthesis</keyword>
<dbReference type="SUPFAM" id="SSF53383">
    <property type="entry name" value="PLP-dependent transferases"/>
    <property type="match status" value="1"/>
</dbReference>
<reference evidence="11 12" key="1">
    <citation type="submission" date="2023-06" db="EMBL/GenBank/DDBJ databases">
        <authorList>
            <person name="Ham H."/>
            <person name="Park D.S."/>
        </authorList>
    </citation>
    <scope>NUCLEOTIDE SEQUENCE [LARGE SCALE GENOMIC DNA]</scope>
    <source>
        <strain evidence="11 12">KACC 17005</strain>
    </source>
</reference>
<evidence type="ECO:0000256" key="4">
    <source>
        <dbReference type="ARBA" id="ARBA00022576"/>
    </source>
</evidence>
<dbReference type="GeneID" id="79791217"/>
<dbReference type="GO" id="GO:0008483">
    <property type="term" value="F:transaminase activity"/>
    <property type="evidence" value="ECO:0007669"/>
    <property type="project" value="UniProtKB-KW"/>
</dbReference>
<dbReference type="InterPro" id="IPR004839">
    <property type="entry name" value="Aminotransferase_I/II_large"/>
</dbReference>
<keyword evidence="7" id="KW-0663">Pyridoxal phosphate</keyword>
<evidence type="ECO:0000256" key="8">
    <source>
        <dbReference type="ARBA" id="ARBA00023102"/>
    </source>
</evidence>
<keyword evidence="8" id="KW-0368">Histidine biosynthesis</keyword>
<dbReference type="InterPro" id="IPR015422">
    <property type="entry name" value="PyrdxlP-dep_Trfase_small"/>
</dbReference>
<dbReference type="Gene3D" id="3.40.640.10">
    <property type="entry name" value="Type I PLP-dependent aspartate aminotransferase-like (Major domain)"/>
    <property type="match status" value="1"/>
</dbReference>
<feature type="domain" description="Aminotransferase class I/classII large" evidence="10">
    <location>
        <begin position="30"/>
        <end position="340"/>
    </location>
</feature>
<comment type="similarity">
    <text evidence="2">Belongs to the class-II pyridoxal-phosphate-dependent aminotransferase family. Histidinol-phosphate aminotransferase subfamily.</text>
</comment>
<proteinExistence type="inferred from homology"/>
<dbReference type="InterPro" id="IPR015424">
    <property type="entry name" value="PyrdxlP-dep_Trfase"/>
</dbReference>
<protein>
    <recommendedName>
        <fullName evidence="3">histidinol-phosphate transaminase</fullName>
        <ecNumber evidence="3">2.6.1.9</ecNumber>
    </recommendedName>
</protein>
<evidence type="ECO:0000313" key="11">
    <source>
        <dbReference type="EMBL" id="WIY47538.1"/>
    </source>
</evidence>
<comment type="catalytic activity">
    <reaction evidence="9">
        <text>L-histidinol phosphate + 2-oxoglutarate = 3-(imidazol-4-yl)-2-oxopropyl phosphate + L-glutamate</text>
        <dbReference type="Rhea" id="RHEA:23744"/>
        <dbReference type="ChEBI" id="CHEBI:16810"/>
        <dbReference type="ChEBI" id="CHEBI:29985"/>
        <dbReference type="ChEBI" id="CHEBI:57766"/>
        <dbReference type="ChEBI" id="CHEBI:57980"/>
        <dbReference type="EC" id="2.6.1.9"/>
    </reaction>
</comment>
<evidence type="ECO:0000256" key="5">
    <source>
        <dbReference type="ARBA" id="ARBA00022605"/>
    </source>
</evidence>
<dbReference type="RefSeq" id="WP_011794683.1">
    <property type="nucleotide sequence ID" value="NZ_CP023687.1"/>
</dbReference>
<dbReference type="PANTHER" id="PTHR43643">
    <property type="entry name" value="HISTIDINOL-PHOSPHATE AMINOTRANSFERASE 2"/>
    <property type="match status" value="1"/>
</dbReference>
<dbReference type="EMBL" id="CP127363">
    <property type="protein sequence ID" value="WIY47538.1"/>
    <property type="molecule type" value="Genomic_DNA"/>
</dbReference>
<evidence type="ECO:0000259" key="10">
    <source>
        <dbReference type="Pfam" id="PF00155"/>
    </source>
</evidence>
<dbReference type="Gene3D" id="3.90.1150.10">
    <property type="entry name" value="Aspartate Aminotransferase, domain 1"/>
    <property type="match status" value="1"/>
</dbReference>
<evidence type="ECO:0000256" key="9">
    <source>
        <dbReference type="ARBA" id="ARBA00047481"/>
    </source>
</evidence>
<evidence type="ECO:0000313" key="12">
    <source>
        <dbReference type="Proteomes" id="UP001242732"/>
    </source>
</evidence>
<keyword evidence="4 11" id="KW-0032">Aminotransferase</keyword>
<comment type="pathway">
    <text evidence="1">Amino-acid biosynthesis; L-histidine biosynthesis; L-histidine from 5-phospho-alpha-D-ribose 1-diphosphate: step 7/9.</text>
</comment>
<dbReference type="InterPro" id="IPR015421">
    <property type="entry name" value="PyrdxlP-dep_Trfase_major"/>
</dbReference>